<evidence type="ECO:0000313" key="2">
    <source>
        <dbReference type="Proteomes" id="UP001320899"/>
    </source>
</evidence>
<gene>
    <name evidence="1" type="ORF">OE747_21895</name>
</gene>
<reference evidence="1 2" key="1">
    <citation type="submission" date="2022-10" db="EMBL/GenBank/DDBJ databases">
        <title>Ruegeria sp. nov., isolated from ocean surface sediments.</title>
        <authorList>
            <person name="He W."/>
            <person name="Xue H.-P."/>
            <person name="Zhang D.-F."/>
        </authorList>
    </citation>
    <scope>NUCLEOTIDE SEQUENCE [LARGE SCALE GENOMIC DNA]</scope>
    <source>
        <strain evidence="1 2">XHP0148</strain>
    </source>
</reference>
<name>A0ABT3AQP3_9RHOB</name>
<sequence length="60" mass="5976">MSDLASRETNPGSVLFHESAVSAAVLGTDSFDVVEGTAGNDTLDGLGVTTPCSAMTAMIG</sequence>
<organism evidence="1 2">
    <name type="scientific">Ruegeria aquimaris</name>
    <dbReference type="NCBI Taxonomy" id="2984333"/>
    <lineage>
        <taxon>Bacteria</taxon>
        <taxon>Pseudomonadati</taxon>
        <taxon>Pseudomonadota</taxon>
        <taxon>Alphaproteobacteria</taxon>
        <taxon>Rhodobacterales</taxon>
        <taxon>Roseobacteraceae</taxon>
        <taxon>Ruegeria</taxon>
    </lineage>
</organism>
<comment type="caution">
    <text evidence="1">The sequence shown here is derived from an EMBL/GenBank/DDBJ whole genome shotgun (WGS) entry which is preliminary data.</text>
</comment>
<proteinExistence type="predicted"/>
<dbReference type="RefSeq" id="WP_263830602.1">
    <property type="nucleotide sequence ID" value="NZ_JAOWLB010000025.1"/>
</dbReference>
<keyword evidence="2" id="KW-1185">Reference proteome</keyword>
<dbReference type="Proteomes" id="UP001320899">
    <property type="component" value="Unassembled WGS sequence"/>
</dbReference>
<accession>A0ABT3AQP3</accession>
<dbReference type="EMBL" id="JAOWLB010000025">
    <property type="protein sequence ID" value="MCV2890993.1"/>
    <property type="molecule type" value="Genomic_DNA"/>
</dbReference>
<evidence type="ECO:0000313" key="1">
    <source>
        <dbReference type="EMBL" id="MCV2890993.1"/>
    </source>
</evidence>
<protein>
    <submittedName>
        <fullName evidence="1">Uncharacterized protein</fullName>
    </submittedName>
</protein>